<feature type="compositionally biased region" description="Polar residues" evidence="1">
    <location>
        <begin position="111"/>
        <end position="149"/>
    </location>
</feature>
<proteinExistence type="predicted"/>
<accession>A0AAF0GNK9</accession>
<reference evidence="2" key="1">
    <citation type="submission" date="2023-04" db="EMBL/GenBank/DDBJ databases">
        <title>Novel strain of Lactilactobacillus sakei and use thereof.</title>
        <authorList>
            <person name="Kim S.Y."/>
        </authorList>
    </citation>
    <scope>NUCLEOTIDE SEQUENCE</scope>
    <source>
        <strain evidence="2">HUP1</strain>
    </source>
</reference>
<feature type="compositionally biased region" description="Polar residues" evidence="1">
    <location>
        <begin position="77"/>
        <end position="94"/>
    </location>
</feature>
<organism evidence="2 3">
    <name type="scientific">Latilactobacillus sakei</name>
    <name type="common">Lactobacillus sakei</name>
    <dbReference type="NCBI Taxonomy" id="1599"/>
    <lineage>
        <taxon>Bacteria</taxon>
        <taxon>Bacillati</taxon>
        <taxon>Bacillota</taxon>
        <taxon>Bacilli</taxon>
        <taxon>Lactobacillales</taxon>
        <taxon>Lactobacillaceae</taxon>
        <taxon>Latilactobacillus</taxon>
    </lineage>
</organism>
<dbReference type="RefSeq" id="WP_280102930.1">
    <property type="nucleotide sequence ID" value="NZ_CP122959.1"/>
</dbReference>
<dbReference type="EMBL" id="CP122959">
    <property type="protein sequence ID" value="WGI19274.1"/>
    <property type="molecule type" value="Genomic_DNA"/>
</dbReference>
<name>A0AAF0GNK9_LATSK</name>
<feature type="region of interest" description="Disordered" evidence="1">
    <location>
        <begin position="64"/>
        <end position="195"/>
    </location>
</feature>
<gene>
    <name evidence="2" type="ORF">QBD03_00580</name>
</gene>
<feature type="compositionally biased region" description="Basic residues" evidence="1">
    <location>
        <begin position="163"/>
        <end position="177"/>
    </location>
</feature>
<feature type="compositionally biased region" description="Low complexity" evidence="1">
    <location>
        <begin position="66"/>
        <end position="76"/>
    </location>
</feature>
<feature type="compositionally biased region" description="Low complexity" evidence="1">
    <location>
        <begin position="150"/>
        <end position="162"/>
    </location>
</feature>
<sequence length="252" mass="26712">MKSGKQILALTILSLGVYRFSQTFLMQQVQKVSAADTAVGKENSDALTGNELNITVKNYPTKVIESSSDSQSSSSSAQTEQPVSKTQPDQQMTNQSTTTAQQVPAAQQDQSKTANTQEVAEQQRAAQKATNASDKSTAAQSVAQTTQDQAKAAEATTANTAKNTHKIAKKTIKKHAKASSQGHGNQQGQDNANQDQQQADFLKHHAQVEKDIAMFQQSMSPNTPSGGATTQVGAVFGALAGQGVYAVQNEIE</sequence>
<evidence type="ECO:0000256" key="1">
    <source>
        <dbReference type="SAM" id="MobiDB-lite"/>
    </source>
</evidence>
<feature type="compositionally biased region" description="Low complexity" evidence="1">
    <location>
        <begin position="95"/>
        <end position="110"/>
    </location>
</feature>
<protein>
    <submittedName>
        <fullName evidence="2">Uncharacterized protein</fullName>
    </submittedName>
</protein>
<dbReference type="AlphaFoldDB" id="A0AAF0GNK9"/>
<evidence type="ECO:0000313" key="3">
    <source>
        <dbReference type="Proteomes" id="UP001179858"/>
    </source>
</evidence>
<feature type="compositionally biased region" description="Low complexity" evidence="1">
    <location>
        <begin position="178"/>
        <end position="195"/>
    </location>
</feature>
<evidence type="ECO:0000313" key="2">
    <source>
        <dbReference type="EMBL" id="WGI19274.1"/>
    </source>
</evidence>
<dbReference type="Proteomes" id="UP001179858">
    <property type="component" value="Chromosome"/>
</dbReference>